<keyword evidence="5 7" id="KW-0472">Membrane</keyword>
<evidence type="ECO:0000256" key="1">
    <source>
        <dbReference type="ARBA" id="ARBA00004370"/>
    </source>
</evidence>
<dbReference type="GO" id="GO:0016020">
    <property type="term" value="C:membrane"/>
    <property type="evidence" value="ECO:0007669"/>
    <property type="project" value="UniProtKB-SubCell"/>
</dbReference>
<gene>
    <name evidence="9" type="ORF">UT11_C0031G0007</name>
</gene>
<dbReference type="SUPFAM" id="SSF51306">
    <property type="entry name" value="LexA/Signal peptidase"/>
    <property type="match status" value="1"/>
</dbReference>
<evidence type="ECO:0000313" key="10">
    <source>
        <dbReference type="Proteomes" id="UP000033934"/>
    </source>
</evidence>
<protein>
    <recommendedName>
        <fullName evidence="6">Signal peptidase I</fullName>
        <ecNumber evidence="6">3.4.21.89</ecNumber>
    </recommendedName>
</protein>
<dbReference type="AlphaFoldDB" id="A0A0G0NTS1"/>
<evidence type="ECO:0000256" key="4">
    <source>
        <dbReference type="ARBA" id="ARBA00022989"/>
    </source>
</evidence>
<dbReference type="GO" id="GO:0009003">
    <property type="term" value="F:signal peptidase activity"/>
    <property type="evidence" value="ECO:0007669"/>
    <property type="project" value="UniProtKB-EC"/>
</dbReference>
<feature type="transmembrane region" description="Helical" evidence="7">
    <location>
        <begin position="146"/>
        <end position="169"/>
    </location>
</feature>
<evidence type="ECO:0000259" key="8">
    <source>
        <dbReference type="Pfam" id="PF00717"/>
    </source>
</evidence>
<evidence type="ECO:0000256" key="7">
    <source>
        <dbReference type="SAM" id="Phobius"/>
    </source>
</evidence>
<accession>A0A0G0NTS1</accession>
<reference evidence="9 10" key="1">
    <citation type="journal article" date="2015" name="Nature">
        <title>rRNA introns, odd ribosomes, and small enigmatic genomes across a large radiation of phyla.</title>
        <authorList>
            <person name="Brown C.T."/>
            <person name="Hug L.A."/>
            <person name="Thomas B.C."/>
            <person name="Sharon I."/>
            <person name="Castelle C.J."/>
            <person name="Singh A."/>
            <person name="Wilkins M.J."/>
            <person name="Williams K.H."/>
            <person name="Banfield J.F."/>
        </authorList>
    </citation>
    <scope>NUCLEOTIDE SEQUENCE [LARGE SCALE GENOMIC DNA]</scope>
</reference>
<organism evidence="9 10">
    <name type="scientific">Berkelbacteria bacterium GW2011_GWA2_38_9</name>
    <dbReference type="NCBI Taxonomy" id="1618334"/>
    <lineage>
        <taxon>Bacteria</taxon>
        <taxon>Candidatus Berkelbacteria</taxon>
    </lineage>
</organism>
<feature type="transmembrane region" description="Helical" evidence="7">
    <location>
        <begin position="29"/>
        <end position="48"/>
    </location>
</feature>
<name>A0A0G0NTS1_9BACT</name>
<keyword evidence="2" id="KW-0378">Hydrolase</keyword>
<comment type="subcellular location">
    <subcellularLocation>
        <location evidence="1">Membrane</location>
    </subcellularLocation>
</comment>
<evidence type="ECO:0000256" key="3">
    <source>
        <dbReference type="ARBA" id="ARBA00022692"/>
    </source>
</evidence>
<sequence>MSIAKPQKTIISKYIDFLKQPKIQRILKVAGYLLVVVGFTMIIALTIFSSGKPFSNRLFAITSGSMRPKIPMGSLVMVEPQNTYKVGDVIAFRDEKRIVTHRLVSVNSRGEAKTKGDANNEADRQIIKSDQIIGQVVFSMPRLGRLLMLLKTKVGVILLVVLPGAVLIWQEVIQLIDYFKISNS</sequence>
<dbReference type="CDD" id="cd06462">
    <property type="entry name" value="Peptidase_S24_S26"/>
    <property type="match status" value="1"/>
</dbReference>
<evidence type="ECO:0000256" key="5">
    <source>
        <dbReference type="ARBA" id="ARBA00023136"/>
    </source>
</evidence>
<dbReference type="Proteomes" id="UP000033934">
    <property type="component" value="Unassembled WGS sequence"/>
</dbReference>
<feature type="domain" description="Peptidase S24/S26A/S26B/S26C" evidence="8">
    <location>
        <begin position="58"/>
        <end position="137"/>
    </location>
</feature>
<evidence type="ECO:0000313" key="9">
    <source>
        <dbReference type="EMBL" id="KKQ89254.1"/>
    </source>
</evidence>
<dbReference type="NCBIfam" id="TIGR02228">
    <property type="entry name" value="sigpep_I_arch"/>
    <property type="match status" value="1"/>
</dbReference>
<evidence type="ECO:0000256" key="2">
    <source>
        <dbReference type="ARBA" id="ARBA00022670"/>
    </source>
</evidence>
<keyword evidence="3 7" id="KW-0812">Transmembrane</keyword>
<dbReference type="EMBL" id="LBVO01000031">
    <property type="protein sequence ID" value="KKQ89254.1"/>
    <property type="molecule type" value="Genomic_DNA"/>
</dbReference>
<dbReference type="EC" id="3.4.21.89" evidence="6"/>
<dbReference type="PANTHER" id="PTHR10806:SF6">
    <property type="entry name" value="SIGNAL PEPTIDASE COMPLEX CATALYTIC SUBUNIT SEC11"/>
    <property type="match status" value="1"/>
</dbReference>
<evidence type="ECO:0000256" key="6">
    <source>
        <dbReference type="NCBIfam" id="TIGR02228"/>
    </source>
</evidence>
<dbReference type="InterPro" id="IPR036286">
    <property type="entry name" value="LexA/Signal_pep-like_sf"/>
</dbReference>
<dbReference type="InterPro" id="IPR001733">
    <property type="entry name" value="Peptidase_S26B"/>
</dbReference>
<dbReference type="Gene3D" id="2.10.109.10">
    <property type="entry name" value="Umud Fragment, subunit A"/>
    <property type="match status" value="1"/>
</dbReference>
<keyword evidence="2" id="KW-0645">Protease</keyword>
<keyword evidence="4 7" id="KW-1133">Transmembrane helix</keyword>
<proteinExistence type="predicted"/>
<dbReference type="GO" id="GO:0004252">
    <property type="term" value="F:serine-type endopeptidase activity"/>
    <property type="evidence" value="ECO:0007669"/>
    <property type="project" value="UniProtKB-UniRule"/>
</dbReference>
<dbReference type="InterPro" id="IPR015927">
    <property type="entry name" value="Peptidase_S24_S26A/B/C"/>
</dbReference>
<comment type="caution">
    <text evidence="9">The sequence shown here is derived from an EMBL/GenBank/DDBJ whole genome shotgun (WGS) entry which is preliminary data.</text>
</comment>
<dbReference type="PANTHER" id="PTHR10806">
    <property type="entry name" value="SIGNAL PEPTIDASE COMPLEX CATALYTIC SUBUNIT SEC11"/>
    <property type="match status" value="1"/>
</dbReference>
<dbReference type="GO" id="GO:0006465">
    <property type="term" value="P:signal peptide processing"/>
    <property type="evidence" value="ECO:0007669"/>
    <property type="project" value="UniProtKB-UniRule"/>
</dbReference>
<dbReference type="Pfam" id="PF00717">
    <property type="entry name" value="Peptidase_S24"/>
    <property type="match status" value="1"/>
</dbReference>